<dbReference type="OMA" id="VELWNNI"/>
<proteinExistence type="predicted"/>
<name>A0A0V0Q817_PSEPJ</name>
<dbReference type="InterPro" id="IPR013087">
    <property type="entry name" value="Znf_C2H2_type"/>
</dbReference>
<protein>
    <recommendedName>
        <fullName evidence="3">C2H2-type domain-containing protein</fullName>
    </recommendedName>
</protein>
<feature type="compositionally biased region" description="Low complexity" evidence="2">
    <location>
        <begin position="165"/>
        <end position="174"/>
    </location>
</feature>
<dbReference type="AlphaFoldDB" id="A0A0V0Q817"/>
<evidence type="ECO:0000313" key="4">
    <source>
        <dbReference type="EMBL" id="KRW98371.1"/>
    </source>
</evidence>
<feature type="region of interest" description="Disordered" evidence="2">
    <location>
        <begin position="344"/>
        <end position="363"/>
    </location>
</feature>
<evidence type="ECO:0000256" key="1">
    <source>
        <dbReference type="SAM" id="Coils"/>
    </source>
</evidence>
<keyword evidence="5" id="KW-1185">Reference proteome</keyword>
<feature type="coiled-coil region" evidence="1">
    <location>
        <begin position="608"/>
        <end position="635"/>
    </location>
</feature>
<dbReference type="Proteomes" id="UP000054937">
    <property type="component" value="Unassembled WGS sequence"/>
</dbReference>
<dbReference type="PROSITE" id="PS00028">
    <property type="entry name" value="ZINC_FINGER_C2H2_1"/>
    <property type="match status" value="1"/>
</dbReference>
<feature type="region of interest" description="Disordered" evidence="2">
    <location>
        <begin position="263"/>
        <end position="285"/>
    </location>
</feature>
<dbReference type="EMBL" id="LDAU01000253">
    <property type="protein sequence ID" value="KRW98371.1"/>
    <property type="molecule type" value="Genomic_DNA"/>
</dbReference>
<feature type="compositionally biased region" description="Polar residues" evidence="2">
    <location>
        <begin position="344"/>
        <end position="353"/>
    </location>
</feature>
<gene>
    <name evidence="4" type="ORF">PPERSA_03543</name>
</gene>
<sequence>MLKVENSQDYQNRNSIKQNEQNNVLLNSKSSATQIIYKYVKSENNIPINEYQQGQLDNNYQQKYKYQQENYIQQPLKYDNYLSQQNGESQYEDKKDSFYNQNLQQKIQSQNQYNWNYPKQRESDQLIRMENMESRNSQKDEPLQKQNLPQKLIYETQKKKKSQDESNQNSNQSKGYIKNRYTMTSPEGHQKKKIFDNSLFKKKSSQLQQLDTQFIQQQNLYQSQKSKSYKQDDTQKQIEYKQFSNLGDSKNITNQSLEKLRRSNNDKYNLDKNQNSQIEKNKQQISKQKYKYNELFEDQQGENQKQTNIQKYNDKRHKESYNNIIHKWTPDNYSQNQMFTQRNQLASKQQSYRENTKSSENGRKTFLFQQNQHLQREDLDKNDNSQLLNLQTQQSYKSPTHKKRLSTSPNNNNKIRYQLASKSPPISMKNMAIQSVNKIKEFKQENQGINFTAHQTQKQLKSQKYSFNQNQVFSSQNNLHSYSQSQPQFLGNQKFTKEYLNTNNNEDQDAENENKINFKKDGQQQEKKKNSIKQKEYSIERKKQLVISNLGTLNHSKQNSLVNEFQQKQNLLSQQQQFSDRFNKGNYHSQQDQQINQQVIKKHSQSGLLQEEEKNQSIQQDFEKIEQKNQGLINNLSGKQSQLLSNMGRNNNQNDNVELWNNIENLLLELDKNYQKQFSDYQKFTGELNEFQNQNYNLNYYNKQEYESNDNFFSEQIDEQWDSEDEFNDLLEECEINFNSTEISRKECKYCLKFFDKPCSLGGHISRIHTLTNIDENKVEE</sequence>
<evidence type="ECO:0000313" key="5">
    <source>
        <dbReference type="Proteomes" id="UP000054937"/>
    </source>
</evidence>
<evidence type="ECO:0000259" key="3">
    <source>
        <dbReference type="PROSITE" id="PS00028"/>
    </source>
</evidence>
<reference evidence="4 5" key="1">
    <citation type="journal article" date="2015" name="Sci. Rep.">
        <title>Genome of the facultative scuticociliatosis pathogen Pseudocohnilembus persalinus provides insight into its virulence through horizontal gene transfer.</title>
        <authorList>
            <person name="Xiong J."/>
            <person name="Wang G."/>
            <person name="Cheng J."/>
            <person name="Tian M."/>
            <person name="Pan X."/>
            <person name="Warren A."/>
            <person name="Jiang C."/>
            <person name="Yuan D."/>
            <person name="Miao W."/>
        </authorList>
    </citation>
    <scope>NUCLEOTIDE SEQUENCE [LARGE SCALE GENOMIC DNA]</scope>
    <source>
        <strain evidence="4">36N120E</strain>
    </source>
</reference>
<feature type="region of interest" description="Disordered" evidence="2">
    <location>
        <begin position="390"/>
        <end position="412"/>
    </location>
</feature>
<dbReference type="InParanoid" id="A0A0V0Q817"/>
<accession>A0A0V0Q817</accession>
<feature type="region of interest" description="Disordered" evidence="2">
    <location>
        <begin position="156"/>
        <end position="177"/>
    </location>
</feature>
<organism evidence="4 5">
    <name type="scientific">Pseudocohnilembus persalinus</name>
    <name type="common">Ciliate</name>
    <dbReference type="NCBI Taxonomy" id="266149"/>
    <lineage>
        <taxon>Eukaryota</taxon>
        <taxon>Sar</taxon>
        <taxon>Alveolata</taxon>
        <taxon>Ciliophora</taxon>
        <taxon>Intramacronucleata</taxon>
        <taxon>Oligohymenophorea</taxon>
        <taxon>Scuticociliatia</taxon>
        <taxon>Philasterida</taxon>
        <taxon>Pseudocohnilembidae</taxon>
        <taxon>Pseudocohnilembus</taxon>
    </lineage>
</organism>
<feature type="region of interest" description="Disordered" evidence="2">
    <location>
        <begin position="504"/>
        <end position="535"/>
    </location>
</feature>
<feature type="compositionally biased region" description="Basic and acidic residues" evidence="2">
    <location>
        <begin position="512"/>
        <end position="535"/>
    </location>
</feature>
<evidence type="ECO:0000256" key="2">
    <source>
        <dbReference type="SAM" id="MobiDB-lite"/>
    </source>
</evidence>
<feature type="domain" description="C2H2-type" evidence="3">
    <location>
        <begin position="748"/>
        <end position="769"/>
    </location>
</feature>
<feature type="compositionally biased region" description="Basic and acidic residues" evidence="2">
    <location>
        <begin position="354"/>
        <end position="363"/>
    </location>
</feature>
<keyword evidence="1" id="KW-0175">Coiled coil</keyword>
<comment type="caution">
    <text evidence="4">The sequence shown here is derived from an EMBL/GenBank/DDBJ whole genome shotgun (WGS) entry which is preliminary data.</text>
</comment>
<feature type="compositionally biased region" description="Polar residues" evidence="2">
    <location>
        <begin position="271"/>
        <end position="285"/>
    </location>
</feature>